<feature type="compositionally biased region" description="Polar residues" evidence="8">
    <location>
        <begin position="342"/>
        <end position="356"/>
    </location>
</feature>
<sequence length="433" mass="47738">MDKPEAGKARNDGKHPATESSGKWQHKPDDDDDMDNDGNNQELSHIKNPTSHGDPNQKPGYWARRVLSRPCSSAFAGARWLFTAGYFNIHPVLSSLLISSTTTASNTPTTTQGTVLTASPWANGFYGSSGISGMLPAAYTHLSARFLDRVAKAKASDFIQLKEWRKGTVASQYFERTKSGVERILIDISIYELNAWRHALGPFEICVEVPKLDGRKRECSNCLFRTWIKAKGNCDLELTSPLSDHIMDKDDHNGEGEGLSLALQASSVDGLRLETMATLEDCLGEIDNELKLLRAMIRKKSRQQGGIRHTLNALKELPGVEAVPDSHPEPKSLESATKRQKPSPNTGKVDSGSNIKQEVPSLKVEKDCLKSATKGEKLSSNTEKVKSGSSIKQEVPNLKVEEDCLKSNETKRENDVGIKIESQVRAVKREVEE</sequence>
<reference evidence="9" key="2">
    <citation type="journal article" date="2023" name="IMA Fungus">
        <title>Comparative genomic study of the Penicillium genus elucidates a diverse pangenome and 15 lateral gene transfer events.</title>
        <authorList>
            <person name="Petersen C."/>
            <person name="Sorensen T."/>
            <person name="Nielsen M.R."/>
            <person name="Sondergaard T.E."/>
            <person name="Sorensen J.L."/>
            <person name="Fitzpatrick D.A."/>
            <person name="Frisvad J.C."/>
            <person name="Nielsen K.L."/>
        </authorList>
    </citation>
    <scope>NUCLEOTIDE SEQUENCE</scope>
    <source>
        <strain evidence="9">IBT 35673</strain>
    </source>
</reference>
<comment type="function">
    <text evidence="7">Functions in the biosynthesis of the anionic phospholipids phosphatidylglycerol and cardiolipin.</text>
</comment>
<evidence type="ECO:0000256" key="3">
    <source>
        <dbReference type="ARBA" id="ARBA00022737"/>
    </source>
</evidence>
<keyword evidence="7" id="KW-0067">ATP-binding</keyword>
<reference evidence="9" key="1">
    <citation type="submission" date="2022-12" db="EMBL/GenBank/DDBJ databases">
        <authorList>
            <person name="Petersen C."/>
        </authorList>
    </citation>
    <scope>NUCLEOTIDE SEQUENCE</scope>
    <source>
        <strain evidence="9">IBT 35673</strain>
    </source>
</reference>
<evidence type="ECO:0000256" key="4">
    <source>
        <dbReference type="ARBA" id="ARBA00023098"/>
    </source>
</evidence>
<evidence type="ECO:0000256" key="2">
    <source>
        <dbReference type="ARBA" id="ARBA00022679"/>
    </source>
</evidence>
<feature type="region of interest" description="Disordered" evidence="8">
    <location>
        <begin position="318"/>
        <end position="393"/>
    </location>
</feature>
<dbReference type="AlphaFoldDB" id="A0A9W9R017"/>
<dbReference type="EMBL" id="JAPZBQ010000001">
    <property type="protein sequence ID" value="KAJ5351242.1"/>
    <property type="molecule type" value="Genomic_DNA"/>
</dbReference>
<dbReference type="GO" id="GO:0008444">
    <property type="term" value="F:CDP-diacylglycerol-glycerol-3-phosphate 3-phosphatidyltransferase activity"/>
    <property type="evidence" value="ECO:0007669"/>
    <property type="project" value="UniProtKB-EC"/>
</dbReference>
<feature type="compositionally biased region" description="Polar residues" evidence="8">
    <location>
        <begin position="378"/>
        <end position="392"/>
    </location>
</feature>
<keyword evidence="7" id="KW-0496">Mitochondrion</keyword>
<dbReference type="GO" id="GO:0032049">
    <property type="term" value="P:cardiolipin biosynthetic process"/>
    <property type="evidence" value="ECO:0007669"/>
    <property type="project" value="InterPro"/>
</dbReference>
<keyword evidence="6 7" id="KW-1208">Phospholipid metabolism</keyword>
<dbReference type="Gene3D" id="3.30.870.10">
    <property type="entry name" value="Endonuclease Chain A"/>
    <property type="match status" value="1"/>
</dbReference>
<dbReference type="InterPro" id="IPR016270">
    <property type="entry name" value="PGS1"/>
</dbReference>
<gene>
    <name evidence="9" type="ORF">N7452_000216</name>
</gene>
<feature type="compositionally biased region" description="Basic and acidic residues" evidence="8">
    <location>
        <begin position="363"/>
        <end position="377"/>
    </location>
</feature>
<dbReference type="GO" id="GO:0005739">
    <property type="term" value="C:mitochondrion"/>
    <property type="evidence" value="ECO:0007669"/>
    <property type="project" value="UniProtKB-SubCell"/>
</dbReference>
<keyword evidence="3" id="KW-0677">Repeat</keyword>
<comment type="pathway">
    <text evidence="7">Phospholipid metabolism; phosphatidylglycerol biosynthesis; phosphatidylglycerol from CDP-diacylglycerol: step 1/2.</text>
</comment>
<comment type="subcellular location">
    <subcellularLocation>
        <location evidence="7">Mitochondrion</location>
    </subcellularLocation>
</comment>
<feature type="region of interest" description="Disordered" evidence="8">
    <location>
        <begin position="1"/>
        <end position="61"/>
    </location>
</feature>
<dbReference type="PANTHER" id="PTHR12586">
    <property type="entry name" value="CDP-DIACYLGLYCEROL--SERINE O-PHOSPHATIDYLTRANSFERASE"/>
    <property type="match status" value="1"/>
</dbReference>
<dbReference type="Proteomes" id="UP001147695">
    <property type="component" value="Unassembled WGS sequence"/>
</dbReference>
<keyword evidence="5 7" id="KW-0594">Phospholipid biosynthesis</keyword>
<evidence type="ECO:0000313" key="10">
    <source>
        <dbReference type="Proteomes" id="UP001147695"/>
    </source>
</evidence>
<dbReference type="PANTHER" id="PTHR12586:SF1">
    <property type="entry name" value="CDP-DIACYLGLYCEROL--GLYCEROL-3-PHOSPHATE 3-PHOSPHATIDYLTRANSFERASE, MITOCHONDRIAL"/>
    <property type="match status" value="1"/>
</dbReference>
<protein>
    <recommendedName>
        <fullName evidence="7">CDP-diacylglycerol--glycerol-3-phosphate 3-phosphatidyltransferase</fullName>
        <ecNumber evidence="7">2.7.8.5</ecNumber>
    </recommendedName>
</protein>
<evidence type="ECO:0000313" key="9">
    <source>
        <dbReference type="EMBL" id="KAJ5351242.1"/>
    </source>
</evidence>
<feature type="compositionally biased region" description="Basic and acidic residues" evidence="8">
    <location>
        <begin position="1"/>
        <end position="17"/>
    </location>
</feature>
<comment type="caution">
    <text evidence="9">The sequence shown here is derived from an EMBL/GenBank/DDBJ whole genome shotgun (WGS) entry which is preliminary data.</text>
</comment>
<dbReference type="GO" id="GO:0005524">
    <property type="term" value="F:ATP binding"/>
    <property type="evidence" value="ECO:0007669"/>
    <property type="project" value="UniProtKB-KW"/>
</dbReference>
<proteinExistence type="inferred from homology"/>
<keyword evidence="7" id="KW-0547">Nucleotide-binding</keyword>
<feature type="compositionally biased region" description="Polar residues" evidence="8">
    <location>
        <begin position="41"/>
        <end position="54"/>
    </location>
</feature>
<name>A0A9W9R017_PENBR</name>
<keyword evidence="2 7" id="KW-0808">Transferase</keyword>
<evidence type="ECO:0000256" key="1">
    <source>
        <dbReference type="ARBA" id="ARBA00022516"/>
    </source>
</evidence>
<accession>A0A9W9R017</accession>
<evidence type="ECO:0000256" key="5">
    <source>
        <dbReference type="ARBA" id="ARBA00023209"/>
    </source>
</evidence>
<dbReference type="EC" id="2.7.8.5" evidence="7"/>
<comment type="similarity">
    <text evidence="7">Belongs to the CDP-alcohol phosphatidyltransferase class-II family.</text>
</comment>
<evidence type="ECO:0000256" key="6">
    <source>
        <dbReference type="ARBA" id="ARBA00023264"/>
    </source>
</evidence>
<organism evidence="9 10">
    <name type="scientific">Penicillium brevicompactum</name>
    <dbReference type="NCBI Taxonomy" id="5074"/>
    <lineage>
        <taxon>Eukaryota</taxon>
        <taxon>Fungi</taxon>
        <taxon>Dikarya</taxon>
        <taxon>Ascomycota</taxon>
        <taxon>Pezizomycotina</taxon>
        <taxon>Eurotiomycetes</taxon>
        <taxon>Eurotiomycetidae</taxon>
        <taxon>Eurotiales</taxon>
        <taxon>Aspergillaceae</taxon>
        <taxon>Penicillium</taxon>
    </lineage>
</organism>
<keyword evidence="4 7" id="KW-0443">Lipid metabolism</keyword>
<evidence type="ECO:0000256" key="7">
    <source>
        <dbReference type="RuleBase" id="RU365024"/>
    </source>
</evidence>
<comment type="catalytic activity">
    <reaction evidence="7">
        <text>a CDP-1,2-diacyl-sn-glycerol + sn-glycerol 3-phosphate = a 1,2-diacyl-sn-glycero-3-phospho-(1'-sn-glycero-3'-phosphate) + CMP + H(+)</text>
        <dbReference type="Rhea" id="RHEA:12593"/>
        <dbReference type="ChEBI" id="CHEBI:15378"/>
        <dbReference type="ChEBI" id="CHEBI:57597"/>
        <dbReference type="ChEBI" id="CHEBI:58332"/>
        <dbReference type="ChEBI" id="CHEBI:60110"/>
        <dbReference type="ChEBI" id="CHEBI:60377"/>
        <dbReference type="EC" id="2.7.8.5"/>
    </reaction>
</comment>
<keyword evidence="1 7" id="KW-0444">Lipid biosynthesis</keyword>
<evidence type="ECO:0000256" key="8">
    <source>
        <dbReference type="SAM" id="MobiDB-lite"/>
    </source>
</evidence>